<keyword evidence="6" id="KW-1185">Reference proteome</keyword>
<evidence type="ECO:0000256" key="2">
    <source>
        <dbReference type="PROSITE-ProRule" id="PRU00176"/>
    </source>
</evidence>
<reference evidence="5 6" key="1">
    <citation type="submission" date="2015-09" db="EMBL/GenBank/DDBJ databases">
        <title>Host preference determinants of Valsa canker pathogens revealed by comparative genomics.</title>
        <authorList>
            <person name="Yin Z."/>
            <person name="Huang L."/>
        </authorList>
    </citation>
    <scope>NUCLEOTIDE SEQUENCE [LARGE SCALE GENOMIC DNA]</scope>
    <source>
        <strain evidence="5 6">03-1</strain>
    </source>
</reference>
<organism evidence="5 6">
    <name type="scientific">Cytospora schulzeri</name>
    <dbReference type="NCBI Taxonomy" id="448051"/>
    <lineage>
        <taxon>Eukaryota</taxon>
        <taxon>Fungi</taxon>
        <taxon>Dikarya</taxon>
        <taxon>Ascomycota</taxon>
        <taxon>Pezizomycotina</taxon>
        <taxon>Sordariomycetes</taxon>
        <taxon>Sordariomycetidae</taxon>
        <taxon>Diaporthales</taxon>
        <taxon>Cytosporaceae</taxon>
        <taxon>Cytospora</taxon>
    </lineage>
</organism>
<dbReference type="Pfam" id="PF00076">
    <property type="entry name" value="RRM_1"/>
    <property type="match status" value="2"/>
</dbReference>
<feature type="compositionally biased region" description="Low complexity" evidence="3">
    <location>
        <begin position="337"/>
        <end position="351"/>
    </location>
</feature>
<dbReference type="InterPro" id="IPR012677">
    <property type="entry name" value="Nucleotide-bd_a/b_plait_sf"/>
</dbReference>
<dbReference type="CDD" id="cd00590">
    <property type="entry name" value="RRM_SF"/>
    <property type="match status" value="1"/>
</dbReference>
<dbReference type="GO" id="GO:0003729">
    <property type="term" value="F:mRNA binding"/>
    <property type="evidence" value="ECO:0007669"/>
    <property type="project" value="TreeGrafter"/>
</dbReference>
<feature type="domain" description="RRM" evidence="4">
    <location>
        <begin position="200"/>
        <end position="282"/>
    </location>
</feature>
<name>A0A423X8L8_9PEZI</name>
<evidence type="ECO:0000256" key="3">
    <source>
        <dbReference type="SAM" id="MobiDB-lite"/>
    </source>
</evidence>
<dbReference type="SMART" id="SM00360">
    <property type="entry name" value="RRM"/>
    <property type="match status" value="2"/>
</dbReference>
<feature type="compositionally biased region" description="Gly residues" evidence="3">
    <location>
        <begin position="285"/>
        <end position="300"/>
    </location>
</feature>
<dbReference type="PANTHER" id="PTHR23003">
    <property type="entry name" value="RNA RECOGNITION MOTIF RRM DOMAIN CONTAINING PROTEIN"/>
    <property type="match status" value="1"/>
</dbReference>
<evidence type="ECO:0000313" key="5">
    <source>
        <dbReference type="EMBL" id="ROW12329.1"/>
    </source>
</evidence>
<sequence length="417" mass="44579">MFLPFNTTWQGLKDYIKPVCTVDHVEIFPKSTSGWVRVNGYKNFRAAFDHLNGKEFNGRAIIADDRNADKPLKGSRSYTMSMSPSSYMATPDTVYSQTVMPSWNTLASQPDPMSAYGYGSATQSYYNYPTVPDRQPALYDHSASYAVQPAQPYGEYSEYYAPPTTMSLTSQFANLAVGTGSTGAGGGGGHGGGVVYTEQRGIHIRDLSRRASEDQVRKMIREAAGREADLINGVEVPLDKDRNLRGWALVHFRSADLARRMVGVLNGVEFKGKRLEVRLLKEGETVGGGSSSSSGGGGVVAGPSSSSSSSRGHRSGKHGDRRDEGGRRREKDRGERSSASSKSSPPSSSKSGPLVVGSGTMIAEASSSRDKGKGKGKEKEKDKHGGSGSSSGSSKFSVVIADGSLGRRRSISDKRGS</sequence>
<feature type="region of interest" description="Disordered" evidence="3">
    <location>
        <begin position="284"/>
        <end position="417"/>
    </location>
</feature>
<dbReference type="AlphaFoldDB" id="A0A423X8L8"/>
<dbReference type="InterPro" id="IPR050374">
    <property type="entry name" value="RRT5_SRSF_SR"/>
</dbReference>
<dbReference type="InterPro" id="IPR035979">
    <property type="entry name" value="RBD_domain_sf"/>
</dbReference>
<dbReference type="SUPFAM" id="SSF54928">
    <property type="entry name" value="RNA-binding domain, RBD"/>
    <property type="match status" value="2"/>
</dbReference>
<proteinExistence type="predicted"/>
<evidence type="ECO:0000313" key="6">
    <source>
        <dbReference type="Proteomes" id="UP000283895"/>
    </source>
</evidence>
<protein>
    <recommendedName>
        <fullName evidence="4">RRM domain-containing protein</fullName>
    </recommendedName>
</protein>
<keyword evidence="1 2" id="KW-0694">RNA-binding</keyword>
<dbReference type="PROSITE" id="PS50102">
    <property type="entry name" value="RRM"/>
    <property type="match status" value="1"/>
</dbReference>
<dbReference type="Proteomes" id="UP000283895">
    <property type="component" value="Unassembled WGS sequence"/>
</dbReference>
<dbReference type="GO" id="GO:0005737">
    <property type="term" value="C:cytoplasm"/>
    <property type="evidence" value="ECO:0007669"/>
    <property type="project" value="TreeGrafter"/>
</dbReference>
<dbReference type="STRING" id="356882.A0A423X8L8"/>
<feature type="compositionally biased region" description="Basic and acidic residues" evidence="3">
    <location>
        <begin position="367"/>
        <end position="385"/>
    </location>
</feature>
<evidence type="ECO:0000256" key="1">
    <source>
        <dbReference type="ARBA" id="ARBA00022884"/>
    </source>
</evidence>
<gene>
    <name evidence="5" type="ORF">VMCG_00420</name>
</gene>
<feature type="compositionally biased region" description="Basic and acidic residues" evidence="3">
    <location>
        <begin position="317"/>
        <end position="336"/>
    </location>
</feature>
<dbReference type="GO" id="GO:0005634">
    <property type="term" value="C:nucleus"/>
    <property type="evidence" value="ECO:0007669"/>
    <property type="project" value="TreeGrafter"/>
</dbReference>
<feature type="compositionally biased region" description="Low complexity" evidence="3">
    <location>
        <begin position="301"/>
        <end position="310"/>
    </location>
</feature>
<dbReference type="OrthoDB" id="610462at2759"/>
<evidence type="ECO:0000259" key="4">
    <source>
        <dbReference type="PROSITE" id="PS50102"/>
    </source>
</evidence>
<dbReference type="InterPro" id="IPR000504">
    <property type="entry name" value="RRM_dom"/>
</dbReference>
<dbReference type="Gene3D" id="3.30.70.330">
    <property type="match status" value="2"/>
</dbReference>
<dbReference type="EMBL" id="LKEA01000001">
    <property type="protein sequence ID" value="ROW12329.1"/>
    <property type="molecule type" value="Genomic_DNA"/>
</dbReference>
<comment type="caution">
    <text evidence="5">The sequence shown here is derived from an EMBL/GenBank/DDBJ whole genome shotgun (WGS) entry which is preliminary data.</text>
</comment>
<accession>A0A423X8L8</accession>